<dbReference type="AlphaFoldDB" id="A0A0W0R3P5"/>
<keyword evidence="12" id="KW-1185">Reference proteome</keyword>
<dbReference type="GO" id="GO:0018104">
    <property type="term" value="P:peptidoglycan-protein cross-linking"/>
    <property type="evidence" value="ECO:0007669"/>
    <property type="project" value="TreeGrafter"/>
</dbReference>
<evidence type="ECO:0000259" key="9">
    <source>
        <dbReference type="PROSITE" id="PS52029"/>
    </source>
</evidence>
<reference evidence="10 12" key="1">
    <citation type="submission" date="2015-11" db="EMBL/GenBank/DDBJ databases">
        <title>Identification of large and diverse effector repertoires of 38 Legionella species.</title>
        <authorList>
            <person name="Burstein D."/>
            <person name="Amaro F."/>
            <person name="Zusman T."/>
            <person name="Lifshitz Z."/>
            <person name="Cohen O."/>
            <person name="Gilbert J.A."/>
            <person name="Pupko T."/>
            <person name="Shuman H.A."/>
            <person name="Segal G."/>
        </authorList>
    </citation>
    <scope>NUCLEOTIDE SEQUENCE [LARGE SCALE GENOMIC DNA]</scope>
    <source>
        <strain evidence="10 12">1762-AUS-E</strain>
    </source>
</reference>
<dbReference type="OrthoDB" id="463216at2"/>
<dbReference type="PROSITE" id="PS52029">
    <property type="entry name" value="LD_TPASE"/>
    <property type="match status" value="1"/>
</dbReference>
<organism evidence="10 12">
    <name type="scientific">Legionella adelaidensis</name>
    <dbReference type="NCBI Taxonomy" id="45056"/>
    <lineage>
        <taxon>Bacteria</taxon>
        <taxon>Pseudomonadati</taxon>
        <taxon>Pseudomonadota</taxon>
        <taxon>Gammaproteobacteria</taxon>
        <taxon>Legionellales</taxon>
        <taxon>Legionellaceae</taxon>
        <taxon>Legionella</taxon>
    </lineage>
</organism>
<evidence type="ECO:0000256" key="2">
    <source>
        <dbReference type="ARBA" id="ARBA00005992"/>
    </source>
</evidence>
<gene>
    <name evidence="10" type="primary">enhA_2</name>
    <name evidence="10" type="ORF">Lade_0304</name>
    <name evidence="11" type="ORF">NCTC12735_00781</name>
</gene>
<evidence type="ECO:0000313" key="13">
    <source>
        <dbReference type="Proteomes" id="UP000281170"/>
    </source>
</evidence>
<dbReference type="PATRIC" id="fig|45056.6.peg.310"/>
<evidence type="ECO:0000256" key="6">
    <source>
        <dbReference type="ARBA" id="ARBA00023316"/>
    </source>
</evidence>
<dbReference type="CDD" id="cd16913">
    <property type="entry name" value="YkuD_like"/>
    <property type="match status" value="1"/>
</dbReference>
<evidence type="ECO:0000256" key="3">
    <source>
        <dbReference type="ARBA" id="ARBA00022679"/>
    </source>
</evidence>
<evidence type="ECO:0000256" key="4">
    <source>
        <dbReference type="ARBA" id="ARBA00022960"/>
    </source>
</evidence>
<evidence type="ECO:0000313" key="11">
    <source>
        <dbReference type="EMBL" id="VEH85158.1"/>
    </source>
</evidence>
<dbReference type="GO" id="GO:0016740">
    <property type="term" value="F:transferase activity"/>
    <property type="evidence" value="ECO:0007669"/>
    <property type="project" value="UniProtKB-KW"/>
</dbReference>
<geneLocation type="plasmid" evidence="11 13">
    <name>11</name>
</geneLocation>
<keyword evidence="4 7" id="KW-0133">Cell shape</keyword>
<dbReference type="GO" id="GO:0005576">
    <property type="term" value="C:extracellular region"/>
    <property type="evidence" value="ECO:0007669"/>
    <property type="project" value="TreeGrafter"/>
</dbReference>
<dbReference type="PANTHER" id="PTHR30582">
    <property type="entry name" value="L,D-TRANSPEPTIDASE"/>
    <property type="match status" value="1"/>
</dbReference>
<dbReference type="InterPro" id="IPR005490">
    <property type="entry name" value="LD_TPept_cat_dom"/>
</dbReference>
<dbReference type="PROSITE" id="PS51257">
    <property type="entry name" value="PROKAR_LIPOPROTEIN"/>
    <property type="match status" value="1"/>
</dbReference>
<reference evidence="11 13" key="2">
    <citation type="submission" date="2018-12" db="EMBL/GenBank/DDBJ databases">
        <authorList>
            <consortium name="Pathogen Informatics"/>
        </authorList>
    </citation>
    <scope>NUCLEOTIDE SEQUENCE [LARGE SCALE GENOMIC DNA]</scope>
    <source>
        <strain evidence="11 13">NCTC12735</strain>
        <plasmid evidence="13">11</plasmid>
    </source>
</reference>
<keyword evidence="3" id="KW-0808">Transferase</keyword>
<keyword evidence="6 7" id="KW-0961">Cell wall biogenesis/degradation</keyword>
<dbReference type="SUPFAM" id="SSF141523">
    <property type="entry name" value="L,D-transpeptidase catalytic domain-like"/>
    <property type="match status" value="1"/>
</dbReference>
<dbReference type="Gene3D" id="2.40.440.10">
    <property type="entry name" value="L,D-transpeptidase catalytic domain-like"/>
    <property type="match status" value="1"/>
</dbReference>
<feature type="domain" description="L,D-TPase catalytic" evidence="9">
    <location>
        <begin position="59"/>
        <end position="183"/>
    </location>
</feature>
<protein>
    <submittedName>
        <fullName evidence="10">Enhanced entry protein EnhA</fullName>
    </submittedName>
</protein>
<accession>A0A0W0R3P5</accession>
<dbReference type="STRING" id="45056.Lade_0304"/>
<evidence type="ECO:0000256" key="5">
    <source>
        <dbReference type="ARBA" id="ARBA00022984"/>
    </source>
</evidence>
<dbReference type="UniPathway" id="UPA00219"/>
<comment type="similarity">
    <text evidence="2">Belongs to the YkuD family.</text>
</comment>
<sequence>MKRVLLSALLTVFIAGCIDYDESTYITDDMGVRHHTKHYLKDTRGKNYFPEKIKGIGRKQFIFDPKVAAWAAYDEAGNRVMTGSGSGGKEYCEDVGKPCRTVTGSFRVYNKRGLDCKSGEYPVETTGGAKMPYCMYFYRGFTIHAGYEVPPYNSSHGCIRVLPSAAKWLNEDFLTLGSQVTVLSYPDENGDRDDVSKPLGPFATTSVIQPVVPNLDTGNTDNNEELAQSKSEAQQPIAQAQESPEEVIKRAEADLPPVYEAG</sequence>
<dbReference type="InterPro" id="IPR038063">
    <property type="entry name" value="Transpep_catalytic_dom"/>
</dbReference>
<feature type="active site" description="Proton donor/acceptor" evidence="7">
    <location>
        <position position="144"/>
    </location>
</feature>
<dbReference type="EMBL" id="LNKA01000001">
    <property type="protein sequence ID" value="KTC65646.1"/>
    <property type="molecule type" value="Genomic_DNA"/>
</dbReference>
<feature type="compositionally biased region" description="Polar residues" evidence="8">
    <location>
        <begin position="216"/>
        <end position="242"/>
    </location>
</feature>
<dbReference type="KEGG" id="ladl:NCTC12735_00781"/>
<evidence type="ECO:0000313" key="10">
    <source>
        <dbReference type="EMBL" id="KTC65646.1"/>
    </source>
</evidence>
<dbReference type="Proteomes" id="UP000281170">
    <property type="component" value="Plasmid 11"/>
</dbReference>
<evidence type="ECO:0000256" key="8">
    <source>
        <dbReference type="SAM" id="MobiDB-lite"/>
    </source>
</evidence>
<dbReference type="Pfam" id="PF03734">
    <property type="entry name" value="YkuD"/>
    <property type="match status" value="1"/>
</dbReference>
<dbReference type="EMBL" id="LR134420">
    <property type="protein sequence ID" value="VEH85158.1"/>
    <property type="molecule type" value="Genomic_DNA"/>
</dbReference>
<feature type="region of interest" description="Disordered" evidence="8">
    <location>
        <begin position="212"/>
        <end position="246"/>
    </location>
</feature>
<dbReference type="PANTHER" id="PTHR30582:SF2">
    <property type="entry name" value="L,D-TRANSPEPTIDASE YCIB-RELATED"/>
    <property type="match status" value="1"/>
</dbReference>
<comment type="pathway">
    <text evidence="1 7">Cell wall biogenesis; peptidoglycan biosynthesis.</text>
</comment>
<keyword evidence="11" id="KW-0614">Plasmid</keyword>
<keyword evidence="5 7" id="KW-0573">Peptidoglycan synthesis</keyword>
<name>A0A0W0R3P5_9GAMM</name>
<evidence type="ECO:0000256" key="1">
    <source>
        <dbReference type="ARBA" id="ARBA00004752"/>
    </source>
</evidence>
<dbReference type="GO" id="GO:0008360">
    <property type="term" value="P:regulation of cell shape"/>
    <property type="evidence" value="ECO:0007669"/>
    <property type="project" value="UniProtKB-UniRule"/>
</dbReference>
<evidence type="ECO:0000256" key="7">
    <source>
        <dbReference type="PROSITE-ProRule" id="PRU01373"/>
    </source>
</evidence>
<proteinExistence type="inferred from homology"/>
<dbReference type="GO" id="GO:0071555">
    <property type="term" value="P:cell wall organization"/>
    <property type="evidence" value="ECO:0007669"/>
    <property type="project" value="UniProtKB-UniRule"/>
</dbReference>
<dbReference type="InterPro" id="IPR050979">
    <property type="entry name" value="LD-transpeptidase"/>
</dbReference>
<evidence type="ECO:0000313" key="12">
    <source>
        <dbReference type="Proteomes" id="UP000054859"/>
    </source>
</evidence>
<dbReference type="Proteomes" id="UP000054859">
    <property type="component" value="Unassembled WGS sequence"/>
</dbReference>
<dbReference type="GO" id="GO:0071972">
    <property type="term" value="F:peptidoglycan L,D-transpeptidase activity"/>
    <property type="evidence" value="ECO:0007669"/>
    <property type="project" value="TreeGrafter"/>
</dbReference>
<feature type="active site" description="Nucleophile" evidence="7">
    <location>
        <position position="158"/>
    </location>
</feature>